<dbReference type="RefSeq" id="WP_090216024.1">
    <property type="nucleotide sequence ID" value="NZ_LT629780.1"/>
</dbReference>
<dbReference type="Pfam" id="PF05235">
    <property type="entry name" value="CHAD"/>
    <property type="match status" value="1"/>
</dbReference>
<dbReference type="AlphaFoldDB" id="A0A1H2IFX9"/>
<dbReference type="PANTHER" id="PTHR39339:SF1">
    <property type="entry name" value="CHAD DOMAIN-CONTAINING PROTEIN"/>
    <property type="match status" value="1"/>
</dbReference>
<dbReference type="OrthoDB" id="8587394at2"/>
<reference evidence="3" key="1">
    <citation type="submission" date="2016-10" db="EMBL/GenBank/DDBJ databases">
        <authorList>
            <person name="Varghese N."/>
            <person name="Submissions S."/>
        </authorList>
    </citation>
    <scope>NUCLEOTIDE SEQUENCE [LARGE SCALE GENOMIC DNA]</scope>
    <source>
        <strain evidence="3">CCTCC 2012022</strain>
    </source>
</reference>
<dbReference type="Proteomes" id="UP000243063">
    <property type="component" value="Chromosome I"/>
</dbReference>
<evidence type="ECO:0000259" key="1">
    <source>
        <dbReference type="PROSITE" id="PS51708"/>
    </source>
</evidence>
<protein>
    <submittedName>
        <fullName evidence="2">CHAD domain-containing protein</fullName>
    </submittedName>
</protein>
<dbReference type="PANTHER" id="PTHR39339">
    <property type="entry name" value="SLR1444 PROTEIN"/>
    <property type="match status" value="1"/>
</dbReference>
<dbReference type="Gene3D" id="1.40.20.10">
    <property type="entry name" value="CHAD domain"/>
    <property type="match status" value="1"/>
</dbReference>
<dbReference type="SMART" id="SM00880">
    <property type="entry name" value="CHAD"/>
    <property type="match status" value="1"/>
</dbReference>
<gene>
    <name evidence="2" type="ORF">SAMN05216580_2968</name>
</gene>
<accession>A0A1H2IFX9</accession>
<sequence length="254" mass="28312">MSALLDRLIHRSIALEVALLAARARLQARTDGEALHDLRVAVRRLRSLLRPLRGVPGVETLEALSGAFGRQSGPLRDVEVLAEELQRRGLEALAVQRRGTLEAGYDELLAAPELARLRQALGLWPGLLREAEREGALRGLGKRLQRRLQRQVLRLREGLADPAHDRHRLRILVKRVRYAAEAWPRQLQVQGEGLKLAQAALGDWHDRWQWCQRTAVDAALAPCLAQWQAELEQAALAADAALAQLQRDLDGASD</sequence>
<dbReference type="InterPro" id="IPR007899">
    <property type="entry name" value="CHAD_dom"/>
</dbReference>
<dbReference type="InterPro" id="IPR038186">
    <property type="entry name" value="CHAD_dom_sf"/>
</dbReference>
<evidence type="ECO:0000313" key="2">
    <source>
        <dbReference type="EMBL" id="SDU42856.1"/>
    </source>
</evidence>
<dbReference type="STRING" id="1245526.SAMN05216580_2968"/>
<organism evidence="2 3">
    <name type="scientific">Geopseudomonas guangdongensis</name>
    <dbReference type="NCBI Taxonomy" id="1245526"/>
    <lineage>
        <taxon>Bacteria</taxon>
        <taxon>Pseudomonadati</taxon>
        <taxon>Pseudomonadota</taxon>
        <taxon>Gammaproteobacteria</taxon>
        <taxon>Pseudomonadales</taxon>
        <taxon>Pseudomonadaceae</taxon>
        <taxon>Geopseudomonas</taxon>
    </lineage>
</organism>
<name>A0A1H2IFX9_9GAMM</name>
<keyword evidence="3" id="KW-1185">Reference proteome</keyword>
<dbReference type="PROSITE" id="PS51708">
    <property type="entry name" value="CHAD"/>
    <property type="match status" value="1"/>
</dbReference>
<evidence type="ECO:0000313" key="3">
    <source>
        <dbReference type="Proteomes" id="UP000243063"/>
    </source>
</evidence>
<dbReference type="EMBL" id="LT629780">
    <property type="protein sequence ID" value="SDU42856.1"/>
    <property type="molecule type" value="Genomic_DNA"/>
</dbReference>
<proteinExistence type="predicted"/>
<feature type="domain" description="CHAD" evidence="1">
    <location>
        <begin position="1"/>
        <end position="254"/>
    </location>
</feature>